<name>A0A9W8NMH5_9PEZI</name>
<dbReference type="Proteomes" id="UP001148614">
    <property type="component" value="Unassembled WGS sequence"/>
</dbReference>
<evidence type="ECO:0000313" key="1">
    <source>
        <dbReference type="EMBL" id="KAJ3579349.1"/>
    </source>
</evidence>
<keyword evidence="2" id="KW-1185">Reference proteome</keyword>
<protein>
    <submittedName>
        <fullName evidence="1">Uncharacterized protein</fullName>
    </submittedName>
</protein>
<gene>
    <name evidence="1" type="ORF">NPX13_g1219</name>
</gene>
<proteinExistence type="predicted"/>
<dbReference type="AlphaFoldDB" id="A0A9W8NMH5"/>
<organism evidence="1 2">
    <name type="scientific">Xylaria arbuscula</name>
    <dbReference type="NCBI Taxonomy" id="114810"/>
    <lineage>
        <taxon>Eukaryota</taxon>
        <taxon>Fungi</taxon>
        <taxon>Dikarya</taxon>
        <taxon>Ascomycota</taxon>
        <taxon>Pezizomycotina</taxon>
        <taxon>Sordariomycetes</taxon>
        <taxon>Xylariomycetidae</taxon>
        <taxon>Xylariales</taxon>
        <taxon>Xylariaceae</taxon>
        <taxon>Xylaria</taxon>
    </lineage>
</organism>
<comment type="caution">
    <text evidence="1">The sequence shown here is derived from an EMBL/GenBank/DDBJ whole genome shotgun (WGS) entry which is preliminary data.</text>
</comment>
<dbReference type="EMBL" id="JANPWZ010000105">
    <property type="protein sequence ID" value="KAJ3579349.1"/>
    <property type="molecule type" value="Genomic_DNA"/>
</dbReference>
<sequence>MRDMTIVFAGLGSKPRVLFLQDKLLGVMRQLSVKNSARKTNESAEERQKLFAIAKEMRLHEHNRVEIKGLSGGGTGIQKWRAVGQFQPSPALMAVERTLSVVSAVSLELAIRCALVDGVYIYDNVLRKFRSLDYRLQPNLLLLERPAYD</sequence>
<accession>A0A9W8NMH5</accession>
<evidence type="ECO:0000313" key="2">
    <source>
        <dbReference type="Proteomes" id="UP001148614"/>
    </source>
</evidence>
<reference evidence="1" key="1">
    <citation type="submission" date="2022-07" db="EMBL/GenBank/DDBJ databases">
        <title>Genome Sequence of Xylaria arbuscula.</title>
        <authorList>
            <person name="Buettner E."/>
        </authorList>
    </citation>
    <scope>NUCLEOTIDE SEQUENCE</scope>
    <source>
        <strain evidence="1">VT107</strain>
    </source>
</reference>